<reference evidence="12" key="1">
    <citation type="submission" date="2022-03" db="EMBL/GenBank/DDBJ databases">
        <title>Identification of a novel bacterium isolated from mangrove sediments.</title>
        <authorList>
            <person name="Pan X."/>
        </authorList>
    </citation>
    <scope>NUCLEOTIDE SEQUENCE</scope>
    <source>
        <strain evidence="12">B2637</strain>
    </source>
</reference>
<evidence type="ECO:0000256" key="7">
    <source>
        <dbReference type="ARBA" id="ARBA00022842"/>
    </source>
</evidence>
<keyword evidence="13" id="KW-1185">Reference proteome</keyword>
<name>A0ABT0AHC9_9SPHN</name>
<feature type="domain" description="Nudix hydrolase" evidence="11">
    <location>
        <begin position="167"/>
        <end position="291"/>
    </location>
</feature>
<dbReference type="Gene3D" id="3.90.79.10">
    <property type="entry name" value="Nucleoside Triphosphate Pyrophosphohydrolase"/>
    <property type="match status" value="1"/>
</dbReference>
<comment type="similarity">
    <text evidence="3">Belongs to the Nudix hydrolase family. NudC subfamily.</text>
</comment>
<comment type="cofactor">
    <cofactor evidence="1">
        <name>Mg(2+)</name>
        <dbReference type="ChEBI" id="CHEBI:18420"/>
    </cofactor>
</comment>
<organism evidence="12 13">
    <name type="scientific">Novosphingobium mangrovi</name>
    <name type="common">ex Hu et al. 2023</name>
    <dbReference type="NCBI Taxonomy" id="2930094"/>
    <lineage>
        <taxon>Bacteria</taxon>
        <taxon>Pseudomonadati</taxon>
        <taxon>Pseudomonadota</taxon>
        <taxon>Alphaproteobacteria</taxon>
        <taxon>Sphingomonadales</taxon>
        <taxon>Sphingomonadaceae</taxon>
        <taxon>Novosphingobium</taxon>
    </lineage>
</organism>
<evidence type="ECO:0000256" key="2">
    <source>
        <dbReference type="ARBA" id="ARBA00001947"/>
    </source>
</evidence>
<dbReference type="InterPro" id="IPR020476">
    <property type="entry name" value="Nudix_hydrolase"/>
</dbReference>
<dbReference type="PROSITE" id="PS00893">
    <property type="entry name" value="NUDIX_BOX"/>
    <property type="match status" value="1"/>
</dbReference>
<dbReference type="EC" id="3.6.1.22" evidence="4"/>
<dbReference type="InterPro" id="IPR015375">
    <property type="entry name" value="NADH_PPase-like_N"/>
</dbReference>
<gene>
    <name evidence="12" type="primary">nudC</name>
    <name evidence="12" type="ORF">MTR65_18130</name>
</gene>
<comment type="caution">
    <text evidence="12">The sequence shown here is derived from an EMBL/GenBank/DDBJ whole genome shotgun (WGS) entry which is preliminary data.</text>
</comment>
<dbReference type="SUPFAM" id="SSF55811">
    <property type="entry name" value="Nudix"/>
    <property type="match status" value="1"/>
</dbReference>
<dbReference type="InterPro" id="IPR049734">
    <property type="entry name" value="NudC-like_C"/>
</dbReference>
<dbReference type="InterPro" id="IPR050241">
    <property type="entry name" value="NAD-cap_RNA_hydrolase_NudC"/>
</dbReference>
<dbReference type="PANTHER" id="PTHR42904:SF6">
    <property type="entry name" value="NAD-CAPPED RNA HYDROLASE NUDT12"/>
    <property type="match status" value="1"/>
</dbReference>
<dbReference type="CDD" id="cd03429">
    <property type="entry name" value="NUDIX_NADH_pyrophosphatase_Nudt13"/>
    <property type="match status" value="1"/>
</dbReference>
<keyword evidence="5" id="KW-0479">Metal-binding</keyword>
<evidence type="ECO:0000256" key="4">
    <source>
        <dbReference type="ARBA" id="ARBA00012381"/>
    </source>
</evidence>
<keyword evidence="6 10" id="KW-0378">Hydrolase</keyword>
<evidence type="ECO:0000256" key="9">
    <source>
        <dbReference type="ARBA" id="ARBA00023679"/>
    </source>
</evidence>
<dbReference type="InterPro" id="IPR000086">
    <property type="entry name" value="NUDIX_hydrolase_dom"/>
</dbReference>
<evidence type="ECO:0000256" key="3">
    <source>
        <dbReference type="ARBA" id="ARBA00009595"/>
    </source>
</evidence>
<dbReference type="InterPro" id="IPR015797">
    <property type="entry name" value="NUDIX_hydrolase-like_dom_sf"/>
</dbReference>
<comment type="cofactor">
    <cofactor evidence="2">
        <name>Zn(2+)</name>
        <dbReference type="ChEBI" id="CHEBI:29105"/>
    </cofactor>
</comment>
<dbReference type="InterPro" id="IPR020084">
    <property type="entry name" value="NUDIX_hydrolase_CS"/>
</dbReference>
<keyword evidence="7" id="KW-0460">Magnesium</keyword>
<dbReference type="RefSeq" id="WP_243802674.1">
    <property type="nucleotide sequence ID" value="NZ_JALHAT010000049.1"/>
</dbReference>
<sequence length="317" mass="34314">MPARPATIPIAPISYAGSPLDRADHIRTNPEALAQLRGPGARVLLLDGLDPLLSSADTLRWGDLDAVSPEAELVFLGLDGEGTERRACFAPVPVVQPGETPHAGPASWSAMAVLSHEELAIYGGARALVGWHARHRFCAQCGSETVLDKGGWQRTCTSATCGVPHFPRVDPVTIMSVEHEDRLLLGRQPRFPEGRYSALAGFVEPGETVEEAVAREVFEEAGVRVQDVTYIASQPWPFPSSLMIACHAVAKDDAITMDETELDDVRWFTRGEVEEAVAAKTERGEAGLAFDAPSQSAVAYVLLKWWLDRGPVEEGKK</sequence>
<dbReference type="Proteomes" id="UP001162802">
    <property type="component" value="Unassembled WGS sequence"/>
</dbReference>
<evidence type="ECO:0000256" key="5">
    <source>
        <dbReference type="ARBA" id="ARBA00022723"/>
    </source>
</evidence>
<dbReference type="Gene3D" id="3.90.79.20">
    <property type="match status" value="1"/>
</dbReference>
<evidence type="ECO:0000256" key="10">
    <source>
        <dbReference type="RuleBase" id="RU003476"/>
    </source>
</evidence>
<evidence type="ECO:0000259" key="11">
    <source>
        <dbReference type="PROSITE" id="PS51462"/>
    </source>
</evidence>
<dbReference type="PROSITE" id="PS51462">
    <property type="entry name" value="NUDIX"/>
    <property type="match status" value="1"/>
</dbReference>
<dbReference type="Pfam" id="PF09297">
    <property type="entry name" value="Zn_ribbon_NUD"/>
    <property type="match status" value="1"/>
</dbReference>
<dbReference type="Pfam" id="PF09296">
    <property type="entry name" value="NUDIX-like"/>
    <property type="match status" value="1"/>
</dbReference>
<evidence type="ECO:0000256" key="1">
    <source>
        <dbReference type="ARBA" id="ARBA00001946"/>
    </source>
</evidence>
<keyword evidence="8" id="KW-0520">NAD</keyword>
<evidence type="ECO:0000313" key="13">
    <source>
        <dbReference type="Proteomes" id="UP001162802"/>
    </source>
</evidence>
<evidence type="ECO:0000256" key="8">
    <source>
        <dbReference type="ARBA" id="ARBA00023027"/>
    </source>
</evidence>
<accession>A0ABT0AHC9</accession>
<dbReference type="NCBIfam" id="NF001299">
    <property type="entry name" value="PRK00241.1"/>
    <property type="match status" value="1"/>
</dbReference>
<dbReference type="EMBL" id="JALHAT010000049">
    <property type="protein sequence ID" value="MCJ1962608.1"/>
    <property type="molecule type" value="Genomic_DNA"/>
</dbReference>
<dbReference type="GO" id="GO:0016787">
    <property type="term" value="F:hydrolase activity"/>
    <property type="evidence" value="ECO:0007669"/>
    <property type="project" value="UniProtKB-KW"/>
</dbReference>
<dbReference type="PANTHER" id="PTHR42904">
    <property type="entry name" value="NUDIX HYDROLASE, NUDC SUBFAMILY"/>
    <property type="match status" value="1"/>
</dbReference>
<protein>
    <recommendedName>
        <fullName evidence="4">NAD(+) diphosphatase</fullName>
        <ecNumber evidence="4">3.6.1.22</ecNumber>
    </recommendedName>
</protein>
<evidence type="ECO:0000256" key="6">
    <source>
        <dbReference type="ARBA" id="ARBA00022801"/>
    </source>
</evidence>
<dbReference type="InterPro" id="IPR015376">
    <property type="entry name" value="Znr_NADH_PPase"/>
</dbReference>
<proteinExistence type="inferred from homology"/>
<dbReference type="Pfam" id="PF00293">
    <property type="entry name" value="NUDIX"/>
    <property type="match status" value="1"/>
</dbReference>
<dbReference type="PRINTS" id="PR00502">
    <property type="entry name" value="NUDIXFAMILY"/>
</dbReference>
<evidence type="ECO:0000313" key="12">
    <source>
        <dbReference type="EMBL" id="MCJ1962608.1"/>
    </source>
</evidence>
<comment type="catalytic activity">
    <reaction evidence="9">
        <text>a 5'-end NAD(+)-phospho-ribonucleoside in mRNA + H2O = a 5'-end phospho-adenosine-phospho-ribonucleoside in mRNA + beta-nicotinamide D-ribonucleotide + 2 H(+)</text>
        <dbReference type="Rhea" id="RHEA:60876"/>
        <dbReference type="Rhea" id="RHEA-COMP:15698"/>
        <dbReference type="Rhea" id="RHEA-COMP:15719"/>
        <dbReference type="ChEBI" id="CHEBI:14649"/>
        <dbReference type="ChEBI" id="CHEBI:15377"/>
        <dbReference type="ChEBI" id="CHEBI:15378"/>
        <dbReference type="ChEBI" id="CHEBI:144029"/>
        <dbReference type="ChEBI" id="CHEBI:144051"/>
    </reaction>
    <physiologicalReaction direction="left-to-right" evidence="9">
        <dbReference type="Rhea" id="RHEA:60877"/>
    </physiologicalReaction>
</comment>